<evidence type="ECO:0000256" key="3">
    <source>
        <dbReference type="ARBA" id="ARBA00022490"/>
    </source>
</evidence>
<evidence type="ECO:0000256" key="9">
    <source>
        <dbReference type="HAMAP-Rule" id="MF_00772"/>
    </source>
</evidence>
<keyword evidence="7 9" id="KW-0234">DNA repair</keyword>
<dbReference type="PANTHER" id="PTHR10815">
    <property type="entry name" value="METHYLATED-DNA--PROTEIN-CYSTEINE METHYLTRANSFERASE"/>
    <property type="match status" value="1"/>
</dbReference>
<evidence type="ECO:0000313" key="12">
    <source>
        <dbReference type="EMBL" id="PLP97122.1"/>
    </source>
</evidence>
<evidence type="ECO:0000256" key="8">
    <source>
        <dbReference type="ARBA" id="ARBA00049348"/>
    </source>
</evidence>
<dbReference type="HAMAP" id="MF_00772">
    <property type="entry name" value="OGT"/>
    <property type="match status" value="1"/>
</dbReference>
<dbReference type="AlphaFoldDB" id="A0A2N5C4I3"/>
<comment type="function">
    <text evidence="9">Involved in the cellular defense against the biological effects of O6-methylguanine (O6-MeG) and O4-methylthymine (O4-MeT) in DNA. Repairs the methylated nucleobase in DNA by stoichiometrically transferring the methyl group to a cysteine residue in the enzyme. This is a suicide reaction: the enzyme is irreversibly inactivated.</text>
</comment>
<dbReference type="PROSITE" id="PS00374">
    <property type="entry name" value="MGMT"/>
    <property type="match status" value="1"/>
</dbReference>
<dbReference type="InterPro" id="IPR036388">
    <property type="entry name" value="WH-like_DNA-bd_sf"/>
</dbReference>
<dbReference type="SUPFAM" id="SSF46767">
    <property type="entry name" value="Methylated DNA-protein cysteine methyltransferase, C-terminal domain"/>
    <property type="match status" value="1"/>
</dbReference>
<proteinExistence type="inferred from homology"/>
<dbReference type="Gene3D" id="1.10.10.10">
    <property type="entry name" value="Winged helix-like DNA-binding domain superfamily/Winged helix DNA-binding domain"/>
    <property type="match status" value="1"/>
</dbReference>
<comment type="miscellaneous">
    <text evidence="9">This enzyme catalyzes only one turnover and therefore is not strictly catalytic. According to one definition, an enzyme is a biocatalyst that acts repeatedly and over many reaction cycles.</text>
</comment>
<keyword evidence="3 9" id="KW-0963">Cytoplasm</keyword>
<dbReference type="GO" id="GO:0032259">
    <property type="term" value="P:methylation"/>
    <property type="evidence" value="ECO:0007669"/>
    <property type="project" value="UniProtKB-KW"/>
</dbReference>
<keyword evidence="5 9" id="KW-0808">Transferase</keyword>
<dbReference type="InterPro" id="IPR023546">
    <property type="entry name" value="MGMT"/>
</dbReference>
<evidence type="ECO:0000259" key="10">
    <source>
        <dbReference type="Pfam" id="PF01035"/>
    </source>
</evidence>
<evidence type="ECO:0000256" key="7">
    <source>
        <dbReference type="ARBA" id="ARBA00023204"/>
    </source>
</evidence>
<dbReference type="GO" id="GO:0006307">
    <property type="term" value="P:DNA alkylation repair"/>
    <property type="evidence" value="ECO:0007669"/>
    <property type="project" value="UniProtKB-UniRule"/>
</dbReference>
<evidence type="ECO:0000256" key="1">
    <source>
        <dbReference type="ARBA" id="ARBA00001286"/>
    </source>
</evidence>
<feature type="domain" description="Methylated-DNA-[protein]-cysteine S-methyltransferase DNA binding" evidence="10">
    <location>
        <begin position="80"/>
        <end position="161"/>
    </location>
</feature>
<keyword evidence="6 9" id="KW-0227">DNA damage</keyword>
<dbReference type="OrthoDB" id="9802228at2"/>
<comment type="catalytic activity">
    <reaction evidence="1 9">
        <text>a 4-O-methyl-thymidine in DNA + L-cysteinyl-[protein] = a thymidine in DNA + S-methyl-L-cysteinyl-[protein]</text>
        <dbReference type="Rhea" id="RHEA:53428"/>
        <dbReference type="Rhea" id="RHEA-COMP:10131"/>
        <dbReference type="Rhea" id="RHEA-COMP:10132"/>
        <dbReference type="Rhea" id="RHEA-COMP:13555"/>
        <dbReference type="Rhea" id="RHEA-COMP:13556"/>
        <dbReference type="ChEBI" id="CHEBI:29950"/>
        <dbReference type="ChEBI" id="CHEBI:82612"/>
        <dbReference type="ChEBI" id="CHEBI:137386"/>
        <dbReference type="ChEBI" id="CHEBI:137387"/>
        <dbReference type="EC" id="2.1.1.63"/>
    </reaction>
</comment>
<comment type="catalytic activity">
    <reaction evidence="8 9">
        <text>a 6-O-methyl-2'-deoxyguanosine in DNA + L-cysteinyl-[protein] = S-methyl-L-cysteinyl-[protein] + a 2'-deoxyguanosine in DNA</text>
        <dbReference type="Rhea" id="RHEA:24000"/>
        <dbReference type="Rhea" id="RHEA-COMP:10131"/>
        <dbReference type="Rhea" id="RHEA-COMP:10132"/>
        <dbReference type="Rhea" id="RHEA-COMP:11367"/>
        <dbReference type="Rhea" id="RHEA-COMP:11368"/>
        <dbReference type="ChEBI" id="CHEBI:29950"/>
        <dbReference type="ChEBI" id="CHEBI:82612"/>
        <dbReference type="ChEBI" id="CHEBI:85445"/>
        <dbReference type="ChEBI" id="CHEBI:85448"/>
        <dbReference type="EC" id="2.1.1.63"/>
    </reaction>
</comment>
<comment type="subcellular location">
    <subcellularLocation>
        <location evidence="9">Cytoplasm</location>
    </subcellularLocation>
</comment>
<evidence type="ECO:0000313" key="13">
    <source>
        <dbReference type="Proteomes" id="UP000234341"/>
    </source>
</evidence>
<dbReference type="RefSeq" id="WP_101684884.1">
    <property type="nucleotide sequence ID" value="NZ_PJRP01000020.1"/>
</dbReference>
<gene>
    <name evidence="12" type="ORF">CYJ10_29010</name>
</gene>
<keyword evidence="4 9" id="KW-0489">Methyltransferase</keyword>
<dbReference type="Pfam" id="PF01035">
    <property type="entry name" value="DNA_binding_1"/>
    <property type="match status" value="1"/>
</dbReference>
<dbReference type="InterPro" id="IPR014048">
    <property type="entry name" value="MethylDNA_cys_MeTrfase_DNA-bd"/>
</dbReference>
<dbReference type="PANTHER" id="PTHR10815:SF5">
    <property type="entry name" value="METHYLATED-DNA--PROTEIN-CYSTEINE METHYLTRANSFERASE"/>
    <property type="match status" value="1"/>
</dbReference>
<sequence length="183" mass="19114">MNSYLIIDSPLGNILLRAQDGLLTGVFFAGQKYYPSQTRATAPESDADARVLAQAAQELDAYFDGRLHTFTVPIRFAGSAFQQRIWQALCDIEFGETSTYGQLGAGLGLPPSHSRAVGGAVGRNPLSVIVPCHRVLGASGALTGYAGGVDRKRALLGLEGVLQAGDVDGPGHAQAGQAALALY</sequence>
<accession>A0A2N5C4I3</accession>
<reference evidence="12 13" key="1">
    <citation type="submission" date="2017-12" db="EMBL/GenBank/DDBJ databases">
        <title>Genome sequence of the active heterotrophic nitrifier-denitrifier, Cupriavidus pauculus UM1.</title>
        <authorList>
            <person name="Putonti C."/>
            <person name="Castignetti D."/>
        </authorList>
    </citation>
    <scope>NUCLEOTIDE SEQUENCE [LARGE SCALE GENOMIC DNA]</scope>
    <source>
        <strain evidence="12 13">UM1</strain>
    </source>
</reference>
<dbReference type="NCBIfam" id="TIGR00589">
    <property type="entry name" value="ogt"/>
    <property type="match status" value="1"/>
</dbReference>
<evidence type="ECO:0000256" key="2">
    <source>
        <dbReference type="ARBA" id="ARBA00008711"/>
    </source>
</evidence>
<dbReference type="InterPro" id="IPR036631">
    <property type="entry name" value="MGMT_N_sf"/>
</dbReference>
<evidence type="ECO:0000256" key="6">
    <source>
        <dbReference type="ARBA" id="ARBA00022763"/>
    </source>
</evidence>
<feature type="domain" description="Methylguanine DNA methyltransferase ribonuclease-like" evidence="11">
    <location>
        <begin position="4"/>
        <end position="75"/>
    </location>
</feature>
<dbReference type="Proteomes" id="UP000234341">
    <property type="component" value="Unassembled WGS sequence"/>
</dbReference>
<feature type="active site" description="Nucleophile; methyl group acceptor" evidence="9">
    <location>
        <position position="132"/>
    </location>
</feature>
<evidence type="ECO:0000259" key="11">
    <source>
        <dbReference type="Pfam" id="PF02870"/>
    </source>
</evidence>
<protein>
    <recommendedName>
        <fullName evidence="9">Methylated-DNA--protein-cysteine methyltransferase</fullName>
        <ecNumber evidence="9">2.1.1.63</ecNumber>
    </recommendedName>
    <alternativeName>
        <fullName evidence="9">6-O-methylguanine-DNA methyltransferase</fullName>
        <shortName evidence="9">MGMT</shortName>
    </alternativeName>
    <alternativeName>
        <fullName evidence="9">O-6-methylguanine-DNA-alkyltransferase</fullName>
    </alternativeName>
</protein>
<dbReference type="GO" id="GO:0003908">
    <property type="term" value="F:methylated-DNA-[protein]-cysteine S-methyltransferase activity"/>
    <property type="evidence" value="ECO:0007669"/>
    <property type="project" value="UniProtKB-UniRule"/>
</dbReference>
<dbReference type="FunFam" id="1.10.10.10:FF:000214">
    <property type="entry name" value="Methylated-DNA--protein-cysteine methyltransferase"/>
    <property type="match status" value="1"/>
</dbReference>
<dbReference type="Gene3D" id="3.30.160.70">
    <property type="entry name" value="Methylated DNA-protein cysteine methyltransferase domain"/>
    <property type="match status" value="1"/>
</dbReference>
<dbReference type="InterPro" id="IPR008332">
    <property type="entry name" value="MethylG_MeTrfase_N"/>
</dbReference>
<name>A0A2N5C4I3_9BURK</name>
<organism evidence="12 13">
    <name type="scientific">Cupriavidus pauculus</name>
    <dbReference type="NCBI Taxonomy" id="82633"/>
    <lineage>
        <taxon>Bacteria</taxon>
        <taxon>Pseudomonadati</taxon>
        <taxon>Pseudomonadota</taxon>
        <taxon>Betaproteobacteria</taxon>
        <taxon>Burkholderiales</taxon>
        <taxon>Burkholderiaceae</taxon>
        <taxon>Cupriavidus</taxon>
    </lineage>
</organism>
<dbReference type="CDD" id="cd06445">
    <property type="entry name" value="ATase"/>
    <property type="match status" value="1"/>
</dbReference>
<dbReference type="GO" id="GO:0005737">
    <property type="term" value="C:cytoplasm"/>
    <property type="evidence" value="ECO:0007669"/>
    <property type="project" value="UniProtKB-SubCell"/>
</dbReference>
<dbReference type="InterPro" id="IPR036217">
    <property type="entry name" value="MethylDNA_cys_MeTrfase_DNAb"/>
</dbReference>
<dbReference type="Pfam" id="PF02870">
    <property type="entry name" value="Methyltransf_1N"/>
    <property type="match status" value="1"/>
</dbReference>
<dbReference type="EC" id="2.1.1.63" evidence="9"/>
<evidence type="ECO:0000256" key="4">
    <source>
        <dbReference type="ARBA" id="ARBA00022603"/>
    </source>
</evidence>
<comment type="caution">
    <text evidence="12">The sequence shown here is derived from an EMBL/GenBank/DDBJ whole genome shotgun (WGS) entry which is preliminary data.</text>
</comment>
<evidence type="ECO:0000256" key="5">
    <source>
        <dbReference type="ARBA" id="ARBA00022679"/>
    </source>
</evidence>
<dbReference type="InterPro" id="IPR001497">
    <property type="entry name" value="MethylDNA_cys_MeTrfase_AS"/>
</dbReference>
<comment type="similarity">
    <text evidence="2 9">Belongs to the MGMT family.</text>
</comment>
<dbReference type="SUPFAM" id="SSF53155">
    <property type="entry name" value="Methylated DNA-protein cysteine methyltransferase domain"/>
    <property type="match status" value="1"/>
</dbReference>
<dbReference type="EMBL" id="PJRP01000020">
    <property type="protein sequence ID" value="PLP97122.1"/>
    <property type="molecule type" value="Genomic_DNA"/>
</dbReference>